<dbReference type="Pfam" id="PF00160">
    <property type="entry name" value="Pro_isomerase"/>
    <property type="match status" value="1"/>
</dbReference>
<feature type="transmembrane region" description="Helical" evidence="3">
    <location>
        <begin position="31"/>
        <end position="52"/>
    </location>
</feature>
<dbReference type="PANTHER" id="PTHR45625">
    <property type="entry name" value="PEPTIDYL-PROLYL CIS-TRANS ISOMERASE-RELATED"/>
    <property type="match status" value="1"/>
</dbReference>
<dbReference type="EMBL" id="JBHSXX010000001">
    <property type="protein sequence ID" value="MFC6869334.1"/>
    <property type="molecule type" value="Genomic_DNA"/>
</dbReference>
<dbReference type="GO" id="GO:0003755">
    <property type="term" value="F:peptidyl-prolyl cis-trans isomerase activity"/>
    <property type="evidence" value="ECO:0007669"/>
    <property type="project" value="UniProtKB-EC"/>
</dbReference>
<dbReference type="PROSITE" id="PS50072">
    <property type="entry name" value="CSA_PPIASE_2"/>
    <property type="match status" value="1"/>
</dbReference>
<dbReference type="CDD" id="cd00317">
    <property type="entry name" value="cyclophilin"/>
    <property type="match status" value="1"/>
</dbReference>
<keyword evidence="3" id="KW-0472">Membrane</keyword>
<keyword evidence="3" id="KW-1133">Transmembrane helix</keyword>
<sequence>MATNQQRREAAKRKLERQIEHRQQRARRNRMIGAAVTAGAVVIVAGLVVFLATRSDDDSAARADEQQPREPSVQIPSERAPVPERTKPLPKQVDCSYEKSPEPAAKDVDRPKNGKVLARGTIDVSMETTAGPIGLTLDRSLAPCTVNSMLNLVKQDFYEGSECHRLGTRGLQMLQCGDPTGSGRGGPGYSFADETFPQLSYGRGLVAMANSGPDTNGSQFFLVYGEAQLEPNYTVFGTISDEGLATLDKVAKGGIGEQGPTGDGTGKPQIPVKFTKVTVQS</sequence>
<feature type="region of interest" description="Disordered" evidence="2">
    <location>
        <begin position="1"/>
        <end position="27"/>
    </location>
</feature>
<feature type="compositionally biased region" description="Basic and acidic residues" evidence="2">
    <location>
        <begin position="1"/>
        <end position="23"/>
    </location>
</feature>
<keyword evidence="3" id="KW-0812">Transmembrane</keyword>
<accession>A0ABW2C3C0</accession>
<evidence type="ECO:0000256" key="2">
    <source>
        <dbReference type="SAM" id="MobiDB-lite"/>
    </source>
</evidence>
<dbReference type="SUPFAM" id="SSF50891">
    <property type="entry name" value="Cyclophilin-like"/>
    <property type="match status" value="1"/>
</dbReference>
<dbReference type="InterPro" id="IPR029000">
    <property type="entry name" value="Cyclophilin-like_dom_sf"/>
</dbReference>
<keyword evidence="6" id="KW-1185">Reference proteome</keyword>
<evidence type="ECO:0000256" key="1">
    <source>
        <dbReference type="ARBA" id="ARBA00002388"/>
    </source>
</evidence>
<evidence type="ECO:0000259" key="4">
    <source>
        <dbReference type="PROSITE" id="PS50072"/>
    </source>
</evidence>
<dbReference type="EC" id="5.2.1.8" evidence="5"/>
<dbReference type="RefSeq" id="WP_345389866.1">
    <property type="nucleotide sequence ID" value="NZ_BAABLA010000003.1"/>
</dbReference>
<dbReference type="InterPro" id="IPR002130">
    <property type="entry name" value="Cyclophilin-type_PPIase_dom"/>
</dbReference>
<feature type="compositionally biased region" description="Basic and acidic residues" evidence="2">
    <location>
        <begin position="96"/>
        <end position="112"/>
    </location>
</feature>
<keyword evidence="5" id="KW-0413">Isomerase</keyword>
<evidence type="ECO:0000313" key="5">
    <source>
        <dbReference type="EMBL" id="MFC6869334.1"/>
    </source>
</evidence>
<name>A0ABW2C3C0_9PSEU</name>
<gene>
    <name evidence="5" type="ORF">ACFQGD_19505</name>
</gene>
<comment type="function">
    <text evidence="1">PPIases accelerate the folding of proteins. It catalyzes the cis-trans isomerization of proline imidic peptide bonds in oligopeptides.</text>
</comment>
<organism evidence="5 6">
    <name type="scientific">Haloechinothrix salitolerans</name>
    <dbReference type="NCBI Taxonomy" id="926830"/>
    <lineage>
        <taxon>Bacteria</taxon>
        <taxon>Bacillati</taxon>
        <taxon>Actinomycetota</taxon>
        <taxon>Actinomycetes</taxon>
        <taxon>Pseudonocardiales</taxon>
        <taxon>Pseudonocardiaceae</taxon>
        <taxon>Haloechinothrix</taxon>
    </lineage>
</organism>
<feature type="domain" description="PPIase cyclophilin-type" evidence="4">
    <location>
        <begin position="127"/>
        <end position="279"/>
    </location>
</feature>
<dbReference type="PANTHER" id="PTHR45625:SF3">
    <property type="entry name" value="PEPTIDYL-PROLYL CIS-TRANS ISOMERASE B-RELATED"/>
    <property type="match status" value="1"/>
</dbReference>
<evidence type="ECO:0000256" key="3">
    <source>
        <dbReference type="SAM" id="Phobius"/>
    </source>
</evidence>
<dbReference type="Proteomes" id="UP001596337">
    <property type="component" value="Unassembled WGS sequence"/>
</dbReference>
<comment type="caution">
    <text evidence="5">The sequence shown here is derived from an EMBL/GenBank/DDBJ whole genome shotgun (WGS) entry which is preliminary data.</text>
</comment>
<proteinExistence type="predicted"/>
<feature type="region of interest" description="Disordered" evidence="2">
    <location>
        <begin position="59"/>
        <end position="114"/>
    </location>
</feature>
<dbReference type="Gene3D" id="2.40.100.10">
    <property type="entry name" value="Cyclophilin-like"/>
    <property type="match status" value="1"/>
</dbReference>
<feature type="compositionally biased region" description="Basic and acidic residues" evidence="2">
    <location>
        <begin position="59"/>
        <end position="68"/>
    </location>
</feature>
<reference evidence="6" key="1">
    <citation type="journal article" date="2019" name="Int. J. Syst. Evol. Microbiol.">
        <title>The Global Catalogue of Microorganisms (GCM) 10K type strain sequencing project: providing services to taxonomists for standard genome sequencing and annotation.</title>
        <authorList>
            <consortium name="The Broad Institute Genomics Platform"/>
            <consortium name="The Broad Institute Genome Sequencing Center for Infectious Disease"/>
            <person name="Wu L."/>
            <person name="Ma J."/>
        </authorList>
    </citation>
    <scope>NUCLEOTIDE SEQUENCE [LARGE SCALE GENOMIC DNA]</scope>
    <source>
        <strain evidence="6">KCTC 32255</strain>
    </source>
</reference>
<protein>
    <submittedName>
        <fullName evidence="5">Peptidylprolyl isomerase</fullName>
        <ecNumber evidence="5">5.2.1.8</ecNumber>
    </submittedName>
</protein>
<dbReference type="InterPro" id="IPR044666">
    <property type="entry name" value="Cyclophilin_A-like"/>
</dbReference>
<evidence type="ECO:0000313" key="6">
    <source>
        <dbReference type="Proteomes" id="UP001596337"/>
    </source>
</evidence>